<evidence type="ECO:0000256" key="2">
    <source>
        <dbReference type="SAM" id="SignalP"/>
    </source>
</evidence>
<accession>A0A9W8GRN4</accession>
<dbReference type="EMBL" id="JANBUH010000542">
    <property type="protein sequence ID" value="KAJ2750532.1"/>
    <property type="molecule type" value="Genomic_DNA"/>
</dbReference>
<evidence type="ECO:0000256" key="1">
    <source>
        <dbReference type="SAM" id="MobiDB-lite"/>
    </source>
</evidence>
<protein>
    <submittedName>
        <fullName evidence="3">Uncharacterized protein</fullName>
    </submittedName>
</protein>
<dbReference type="Proteomes" id="UP001140011">
    <property type="component" value="Unassembled WGS sequence"/>
</dbReference>
<feature type="signal peptide" evidence="2">
    <location>
        <begin position="1"/>
        <end position="18"/>
    </location>
</feature>
<feature type="region of interest" description="Disordered" evidence="1">
    <location>
        <begin position="891"/>
        <end position="912"/>
    </location>
</feature>
<feature type="region of interest" description="Disordered" evidence="1">
    <location>
        <begin position="290"/>
        <end position="324"/>
    </location>
</feature>
<feature type="region of interest" description="Disordered" evidence="1">
    <location>
        <begin position="35"/>
        <end position="77"/>
    </location>
</feature>
<organism evidence="3 4">
    <name type="scientific">Coemansia pectinata</name>
    <dbReference type="NCBI Taxonomy" id="1052879"/>
    <lineage>
        <taxon>Eukaryota</taxon>
        <taxon>Fungi</taxon>
        <taxon>Fungi incertae sedis</taxon>
        <taxon>Zoopagomycota</taxon>
        <taxon>Kickxellomycotina</taxon>
        <taxon>Kickxellomycetes</taxon>
        <taxon>Kickxellales</taxon>
        <taxon>Kickxellaceae</taxon>
        <taxon>Coemansia</taxon>
    </lineage>
</organism>
<dbReference type="OrthoDB" id="5546074at2759"/>
<keyword evidence="4" id="KW-1185">Reference proteome</keyword>
<feature type="region of interest" description="Disordered" evidence="1">
    <location>
        <begin position="837"/>
        <end position="861"/>
    </location>
</feature>
<feature type="region of interest" description="Disordered" evidence="1">
    <location>
        <begin position="249"/>
        <end position="269"/>
    </location>
</feature>
<feature type="compositionally biased region" description="Polar residues" evidence="1">
    <location>
        <begin position="68"/>
        <end position="77"/>
    </location>
</feature>
<comment type="caution">
    <text evidence="3">The sequence shown here is derived from an EMBL/GenBank/DDBJ whole genome shotgun (WGS) entry which is preliminary data.</text>
</comment>
<proteinExistence type="predicted"/>
<sequence>MILTLIAIAYALWVFIDSLDVDPHIDVDDTRVPGSFPLKTYEPAPPDSTPTHGLDDNQPGEPVFPGSAHTSAGIETNSSLHGGASANAYDHNMRQALSEVRDALFVPVSDCKSCSRYKKRLDKAKLLVASALIDCRNHEARVKRNFLDSLWHSARRTLHDASCAFNTWEKKAQEHAWTHNNLIAQSTGSGESSGAGAAPASGKGVAAILAPANNTSAALVSGKSAVDNPAPAITTSAAPAIGKSTAIKTPSASITNPAPASGKSTTVDEPSAKNTFADWLFDWLSNPSKSGTGRACRRKRRPSNRVAVPAKPSRSGAGRTRHRRQWRSGAFVPYQIPKRGRCRQQRTHSPIVYNNMYVSAPQRTQSTFGAGPSVPTPIPFASNGAVVGLNTAGRSATGGSIAQNDIGARVDIPAQHAGASNGVVVGLNPAGQGSTGGSIVRTPAPLVTYTEYYARFKTRTPSAVKRPRQQPSYIARRFVKVAVARLRSPANDSTFMKKAIPIRARQSLKGRIRSSAMRHDLQRLGLGLNKINAVSTKQRITNIASIARLGGGLTLRDNRLRRKRHAGSIIEMRARQRQRRHPAITNDSGVTGWLPVGWDFVGWRYAGQLPVGWSYFGQSTTGGSTAQNDIGARVDIPAQHAGASNGAAIGLCPAGQGITGGGIAHAPAPQHAGPGIVHTNFLARPNDEGHNSDEEDNDDDHLGDQLNSRFWVMERRRLLGPPETEYASTVESMFRALVNETIMNAGDHDIVATLWTLVEISDADIVDLHRAAYDANEVAYIALPGELAANDGYDSLAPAYQNTPEGGYNPGAPAYQNAPEKEYDPLAPAYRNAPEEEYDPAAPAYGHVRDAGDDGDNSDVESIAETESTVLIHSDDEQEQGYQEDEPVIIAQGRVPPEGSGSGNSANLKAYIGDGNSANLKAYIGERAEAEKHQGASRNYRKSN</sequence>
<evidence type="ECO:0000313" key="3">
    <source>
        <dbReference type="EMBL" id="KAJ2750532.1"/>
    </source>
</evidence>
<reference evidence="3" key="1">
    <citation type="submission" date="2022-07" db="EMBL/GenBank/DDBJ databases">
        <title>Phylogenomic reconstructions and comparative analyses of Kickxellomycotina fungi.</title>
        <authorList>
            <person name="Reynolds N.K."/>
            <person name="Stajich J.E."/>
            <person name="Barry K."/>
            <person name="Grigoriev I.V."/>
            <person name="Crous P."/>
            <person name="Smith M.E."/>
        </authorList>
    </citation>
    <scope>NUCLEOTIDE SEQUENCE</scope>
    <source>
        <strain evidence="3">BCRC 34297</strain>
    </source>
</reference>
<keyword evidence="2" id="KW-0732">Signal</keyword>
<name>A0A9W8GRN4_9FUNG</name>
<gene>
    <name evidence="3" type="ORF">GGI19_005054</name>
</gene>
<feature type="chain" id="PRO_5040745274" evidence="2">
    <location>
        <begin position="19"/>
        <end position="944"/>
    </location>
</feature>
<evidence type="ECO:0000313" key="4">
    <source>
        <dbReference type="Proteomes" id="UP001140011"/>
    </source>
</evidence>
<feature type="region of interest" description="Disordered" evidence="1">
    <location>
        <begin position="682"/>
        <end position="702"/>
    </location>
</feature>
<dbReference type="AlphaFoldDB" id="A0A9W8GRN4"/>